<keyword evidence="3" id="KW-0808">Transferase</keyword>
<dbReference type="Gene3D" id="3.30.2140.20">
    <property type="match status" value="1"/>
</dbReference>
<dbReference type="Proteomes" id="UP000321555">
    <property type="component" value="Chromosome"/>
</dbReference>
<reference evidence="4" key="1">
    <citation type="submission" date="2019-08" db="EMBL/GenBank/DDBJ databases">
        <authorList>
            <person name="Zheng X."/>
        </authorList>
    </citation>
    <scope>NUCLEOTIDE SEQUENCE [LARGE SCALE GENOMIC DNA]</scope>
    <source>
        <strain evidence="4">FJAT-25496</strain>
    </source>
</reference>
<dbReference type="OrthoDB" id="7181050at2"/>
<dbReference type="AlphaFoldDB" id="A0A5B8Z3L9"/>
<dbReference type="GO" id="GO:0016407">
    <property type="term" value="F:acetyltransferase activity"/>
    <property type="evidence" value="ECO:0007669"/>
    <property type="project" value="InterPro"/>
</dbReference>
<comment type="similarity">
    <text evidence="1 2">Belongs to the arylamine N-acetyltransferase family.</text>
</comment>
<dbReference type="RefSeq" id="WP_057770149.1">
    <property type="nucleotide sequence ID" value="NZ_CP042593.1"/>
</dbReference>
<organism evidence="3 4">
    <name type="scientific">Cytobacillus dafuensis</name>
    <name type="common">Bacillus dafuensis</name>
    <dbReference type="NCBI Taxonomy" id="1742359"/>
    <lineage>
        <taxon>Bacteria</taxon>
        <taxon>Bacillati</taxon>
        <taxon>Bacillota</taxon>
        <taxon>Bacilli</taxon>
        <taxon>Bacillales</taxon>
        <taxon>Bacillaceae</taxon>
        <taxon>Cytobacillus</taxon>
    </lineage>
</organism>
<name>A0A5B8Z3L9_CYTDA</name>
<evidence type="ECO:0000313" key="4">
    <source>
        <dbReference type="Proteomes" id="UP000321555"/>
    </source>
</evidence>
<dbReference type="PRINTS" id="PR01543">
    <property type="entry name" value="ANATRNSFRASE"/>
</dbReference>
<proteinExistence type="inferred from homology"/>
<gene>
    <name evidence="3" type="ORF">FSZ17_10790</name>
</gene>
<dbReference type="PANTHER" id="PTHR11786:SF0">
    <property type="entry name" value="ARYLAMINE N-ACETYLTRANSFERASE 4-RELATED"/>
    <property type="match status" value="1"/>
</dbReference>
<dbReference type="Pfam" id="PF00797">
    <property type="entry name" value="Acetyltransf_2"/>
    <property type="match status" value="1"/>
</dbReference>
<evidence type="ECO:0000256" key="1">
    <source>
        <dbReference type="ARBA" id="ARBA00006547"/>
    </source>
</evidence>
<dbReference type="SUPFAM" id="SSF54001">
    <property type="entry name" value="Cysteine proteinases"/>
    <property type="match status" value="1"/>
</dbReference>
<dbReference type="InterPro" id="IPR001447">
    <property type="entry name" value="Arylamine_N-AcTrfase"/>
</dbReference>
<sequence length="249" mass="28752">MNVKAYLQRISVEKESEPTLEFLQKLQKHHMENIPFENLDVTRNVEITLNLSRFYNKIIGDHRGGFCYELNGLFQQLLTKLGFKSHLISCTVKKQNGWAKENTHAAMIVHLDQPYLVDVGFGDSVRKPLPLTGKEQEDVSGIYRINLNENHLFDLQRFENQEWKTLYRFANVPKKLEDFSEGCYFNQTSPESSFTHGDIATIATENGRITLSGQTVTKAKNGVKTKLELTEIEKKKFLEDFFSIRIKDS</sequence>
<evidence type="ECO:0000256" key="2">
    <source>
        <dbReference type="RuleBase" id="RU003452"/>
    </source>
</evidence>
<accession>A0A5B8Z3L9</accession>
<evidence type="ECO:0000313" key="3">
    <source>
        <dbReference type="EMBL" id="QED47702.1"/>
    </source>
</evidence>
<protein>
    <submittedName>
        <fullName evidence="3">Arylamine N-acetyltransferase</fullName>
    </submittedName>
</protein>
<dbReference type="EMBL" id="CP042593">
    <property type="protein sequence ID" value="QED47702.1"/>
    <property type="molecule type" value="Genomic_DNA"/>
</dbReference>
<dbReference type="InterPro" id="IPR053710">
    <property type="entry name" value="Arylamine_NAT_domain_sf"/>
</dbReference>
<keyword evidence="4" id="KW-1185">Reference proteome</keyword>
<dbReference type="PANTHER" id="PTHR11786">
    <property type="entry name" value="N-HYDROXYARYLAMINE O-ACETYLTRANSFERASE"/>
    <property type="match status" value="1"/>
</dbReference>
<dbReference type="KEGG" id="bda:FSZ17_10790"/>
<dbReference type="InterPro" id="IPR038765">
    <property type="entry name" value="Papain-like_cys_pep_sf"/>
</dbReference>